<evidence type="ECO:0000256" key="3">
    <source>
        <dbReference type="ARBA" id="ARBA00023014"/>
    </source>
</evidence>
<dbReference type="GO" id="GO:0003994">
    <property type="term" value="F:aconitate hydratase activity"/>
    <property type="evidence" value="ECO:0007669"/>
    <property type="project" value="TreeGrafter"/>
</dbReference>
<organism evidence="5">
    <name type="scientific">Synechococcus sp. SB0676_bin_10</name>
    <dbReference type="NCBI Taxonomy" id="2604869"/>
    <lineage>
        <taxon>Bacteria</taxon>
        <taxon>Bacillati</taxon>
        <taxon>Cyanobacteriota</taxon>
        <taxon>Cyanophyceae</taxon>
        <taxon>Synechococcales</taxon>
        <taxon>Synechococcaceae</taxon>
        <taxon>Synechococcus</taxon>
    </lineage>
</organism>
<evidence type="ECO:0000256" key="2">
    <source>
        <dbReference type="ARBA" id="ARBA00023004"/>
    </source>
</evidence>
<dbReference type="GO" id="GO:0046872">
    <property type="term" value="F:metal ion binding"/>
    <property type="evidence" value="ECO:0007669"/>
    <property type="project" value="UniProtKB-KW"/>
</dbReference>
<keyword evidence="2" id="KW-0408">Iron</keyword>
<feature type="non-terminal residue" evidence="5">
    <location>
        <position position="1"/>
    </location>
</feature>
<dbReference type="EMBL" id="VYDO01000166">
    <property type="protein sequence ID" value="MYG38358.1"/>
    <property type="molecule type" value="Genomic_DNA"/>
</dbReference>
<accession>A0A6B1F7L7</accession>
<keyword evidence="3" id="KW-0411">Iron-sulfur</keyword>
<evidence type="ECO:0000259" key="4">
    <source>
        <dbReference type="Pfam" id="PF00330"/>
    </source>
</evidence>
<dbReference type="Pfam" id="PF00330">
    <property type="entry name" value="Aconitase"/>
    <property type="match status" value="1"/>
</dbReference>
<dbReference type="InterPro" id="IPR015931">
    <property type="entry name" value="Acnase/IPM_dHydase_lsu_aba_1/3"/>
</dbReference>
<dbReference type="InterPro" id="IPR001030">
    <property type="entry name" value="Acoase/IPM_deHydtase_lsu_aba"/>
</dbReference>
<dbReference type="SUPFAM" id="SSF53732">
    <property type="entry name" value="Aconitase iron-sulfur domain"/>
    <property type="match status" value="1"/>
</dbReference>
<reference evidence="5" key="1">
    <citation type="submission" date="2019-09" db="EMBL/GenBank/DDBJ databases">
        <title>Characterisation of the sponge microbiome using genome-centric metagenomics.</title>
        <authorList>
            <person name="Engelberts J.P."/>
            <person name="Robbins S.J."/>
            <person name="De Goeij J.M."/>
            <person name="Aranda M."/>
            <person name="Bell S.C."/>
            <person name="Webster N.S."/>
        </authorList>
    </citation>
    <scope>NUCLEOTIDE SEQUENCE</scope>
    <source>
        <strain evidence="5">SB0676_bin_10</strain>
    </source>
</reference>
<dbReference type="InterPro" id="IPR036008">
    <property type="entry name" value="Aconitase_4Fe-4S_dom"/>
</dbReference>
<feature type="domain" description="Aconitase/3-isopropylmalate dehydratase large subunit alpha/beta/alpha" evidence="4">
    <location>
        <begin position="4"/>
        <end position="109"/>
    </location>
</feature>
<dbReference type="GO" id="GO:0051539">
    <property type="term" value="F:4 iron, 4 sulfur cluster binding"/>
    <property type="evidence" value="ECO:0007669"/>
    <property type="project" value="TreeGrafter"/>
</dbReference>
<dbReference type="GO" id="GO:0047456">
    <property type="term" value="F:2-methylisocitrate dehydratase activity"/>
    <property type="evidence" value="ECO:0007669"/>
    <property type="project" value="TreeGrafter"/>
</dbReference>
<keyword evidence="1" id="KW-0479">Metal-binding</keyword>
<protein>
    <submittedName>
        <fullName evidence="5">Aconitate hydratase B</fullName>
    </submittedName>
</protein>
<dbReference type="InterPro" id="IPR050926">
    <property type="entry name" value="Aconitase/IPM_isomerase"/>
</dbReference>
<dbReference type="GO" id="GO:0005829">
    <property type="term" value="C:cytosol"/>
    <property type="evidence" value="ECO:0007669"/>
    <property type="project" value="TreeGrafter"/>
</dbReference>
<dbReference type="Gene3D" id="3.30.499.10">
    <property type="entry name" value="Aconitase, domain 3"/>
    <property type="match status" value="1"/>
</dbReference>
<dbReference type="PANTHER" id="PTHR43160">
    <property type="entry name" value="ACONITATE HYDRATASE B"/>
    <property type="match status" value="1"/>
</dbReference>
<name>A0A6B1F7L7_9SYNE</name>
<evidence type="ECO:0000256" key="1">
    <source>
        <dbReference type="ARBA" id="ARBA00022723"/>
    </source>
</evidence>
<gene>
    <name evidence="5" type="ORF">F4162_05080</name>
</gene>
<dbReference type="PANTHER" id="PTHR43160:SF4">
    <property type="entry name" value="ACONITATE HYDRATASE B"/>
    <property type="match status" value="1"/>
</dbReference>
<comment type="caution">
    <text evidence="5">The sequence shown here is derived from an EMBL/GenBank/DDBJ whole genome shotgun (WGS) entry which is preliminary data.</text>
</comment>
<dbReference type="GO" id="GO:0019629">
    <property type="term" value="P:propionate catabolic process, 2-methylcitrate cycle"/>
    <property type="evidence" value="ECO:0007669"/>
    <property type="project" value="TreeGrafter"/>
</dbReference>
<dbReference type="GO" id="GO:0006099">
    <property type="term" value="P:tricarboxylic acid cycle"/>
    <property type="evidence" value="ECO:0007669"/>
    <property type="project" value="TreeGrafter"/>
</dbReference>
<proteinExistence type="predicted"/>
<evidence type="ECO:0000313" key="5">
    <source>
        <dbReference type="EMBL" id="MYG38358.1"/>
    </source>
</evidence>
<sequence>SCMTNIGHYRAAAKVLEDVDKVKARLWVCPPTRMDEETLKQEGHYATMAAAGCRMEMPGCSLCMGNQARVEDNTTVVSTSTRNFNNRLGNGAQVYLGSAELAAACAVLGRIPTVAEYHRIVSTRIQPLAAELYRYLNFDRIPGFAEGAEGGDSRAEDAPMAKVEA</sequence>
<dbReference type="AlphaFoldDB" id="A0A6B1F7L7"/>